<dbReference type="Gene3D" id="2.60.120.10">
    <property type="entry name" value="Jelly Rolls"/>
    <property type="match status" value="1"/>
</dbReference>
<dbReference type="InterPro" id="IPR011051">
    <property type="entry name" value="RmlC_Cupin_sf"/>
</dbReference>
<dbReference type="Proteomes" id="UP000008332">
    <property type="component" value="Chromosome"/>
</dbReference>
<dbReference type="SMART" id="SM00422">
    <property type="entry name" value="HTH_MERR"/>
    <property type="match status" value="1"/>
</dbReference>
<dbReference type="STRING" id="338969.Rfer_2278"/>
<dbReference type="Pfam" id="PF13411">
    <property type="entry name" value="MerR_1"/>
    <property type="match status" value="1"/>
</dbReference>
<dbReference type="PANTHER" id="PTHR46797:SF1">
    <property type="entry name" value="METHYLPHOSPHONATE SYNTHASE"/>
    <property type="match status" value="1"/>
</dbReference>
<dbReference type="KEGG" id="rfr:Rfer_2278"/>
<dbReference type="SUPFAM" id="SSF46955">
    <property type="entry name" value="Putative DNA-binding domain"/>
    <property type="match status" value="1"/>
</dbReference>
<dbReference type="eggNOG" id="COG1396">
    <property type="taxonomic scope" value="Bacteria"/>
</dbReference>
<dbReference type="OrthoDB" id="9808480at2"/>
<dbReference type="InterPro" id="IPR009061">
    <property type="entry name" value="DNA-bd_dom_put_sf"/>
</dbReference>
<dbReference type="eggNOG" id="COG0789">
    <property type="taxonomic scope" value="Bacteria"/>
</dbReference>
<name>Q21W54_ALBFT</name>
<protein>
    <submittedName>
        <fullName evidence="4">Transcriptional regulator, MerR family</fullName>
    </submittedName>
</protein>
<feature type="domain" description="HTH merR-type" evidence="2">
    <location>
        <begin position="3"/>
        <end position="72"/>
    </location>
</feature>
<evidence type="ECO:0000313" key="4">
    <source>
        <dbReference type="EMBL" id="ABD69999.1"/>
    </source>
</evidence>
<gene>
    <name evidence="4" type="ordered locus">Rfer_2278</name>
</gene>
<proteinExistence type="predicted"/>
<dbReference type="Gene3D" id="1.10.1660.10">
    <property type="match status" value="1"/>
</dbReference>
<dbReference type="InterPro" id="IPR013096">
    <property type="entry name" value="Cupin_2"/>
</dbReference>
<dbReference type="Pfam" id="PF07883">
    <property type="entry name" value="Cupin_2"/>
    <property type="match status" value="1"/>
</dbReference>
<dbReference type="PROSITE" id="PS50943">
    <property type="entry name" value="HTH_CROC1"/>
    <property type="match status" value="1"/>
</dbReference>
<evidence type="ECO:0000256" key="1">
    <source>
        <dbReference type="ARBA" id="ARBA00023125"/>
    </source>
</evidence>
<dbReference type="GO" id="GO:0003677">
    <property type="term" value="F:DNA binding"/>
    <property type="evidence" value="ECO:0007669"/>
    <property type="project" value="UniProtKB-KW"/>
</dbReference>
<dbReference type="InterPro" id="IPR000551">
    <property type="entry name" value="MerR-type_HTH_dom"/>
</dbReference>
<organism evidence="4 5">
    <name type="scientific">Albidiferax ferrireducens (strain ATCC BAA-621 / DSM 15236 / T118)</name>
    <name type="common">Rhodoferax ferrireducens</name>
    <dbReference type="NCBI Taxonomy" id="338969"/>
    <lineage>
        <taxon>Bacteria</taxon>
        <taxon>Pseudomonadati</taxon>
        <taxon>Pseudomonadota</taxon>
        <taxon>Betaproteobacteria</taxon>
        <taxon>Burkholderiales</taxon>
        <taxon>Comamonadaceae</taxon>
        <taxon>Rhodoferax</taxon>
    </lineage>
</organism>
<dbReference type="InterPro" id="IPR050807">
    <property type="entry name" value="TransReg_Diox_bact_type"/>
</dbReference>
<dbReference type="InterPro" id="IPR014710">
    <property type="entry name" value="RmlC-like_jellyroll"/>
</dbReference>
<dbReference type="SUPFAM" id="SSF47413">
    <property type="entry name" value="lambda repressor-like DNA-binding domains"/>
    <property type="match status" value="1"/>
</dbReference>
<dbReference type="CDD" id="cd00093">
    <property type="entry name" value="HTH_XRE"/>
    <property type="match status" value="1"/>
</dbReference>
<evidence type="ECO:0000313" key="5">
    <source>
        <dbReference type="Proteomes" id="UP000008332"/>
    </source>
</evidence>
<dbReference type="PANTHER" id="PTHR46797">
    <property type="entry name" value="HTH-TYPE TRANSCRIPTIONAL REGULATOR"/>
    <property type="match status" value="1"/>
</dbReference>
<dbReference type="SUPFAM" id="SSF51182">
    <property type="entry name" value="RmlC-like cupins"/>
    <property type="match status" value="1"/>
</dbReference>
<dbReference type="Pfam" id="PF01381">
    <property type="entry name" value="HTH_3"/>
    <property type="match status" value="1"/>
</dbReference>
<dbReference type="PROSITE" id="PS00552">
    <property type="entry name" value="HTH_MERR_1"/>
    <property type="match status" value="1"/>
</dbReference>
<dbReference type="GO" id="GO:0003700">
    <property type="term" value="F:DNA-binding transcription factor activity"/>
    <property type="evidence" value="ECO:0007669"/>
    <property type="project" value="TreeGrafter"/>
</dbReference>
<dbReference type="InterPro" id="IPR010982">
    <property type="entry name" value="Lambda_DNA-bd_dom_sf"/>
</dbReference>
<keyword evidence="5" id="KW-1185">Reference proteome</keyword>
<keyword evidence="1" id="KW-0238">DNA-binding</keyword>
<dbReference type="AlphaFoldDB" id="Q21W54"/>
<dbReference type="CDD" id="cd00592">
    <property type="entry name" value="HTH_MerR-like"/>
    <property type="match status" value="1"/>
</dbReference>
<dbReference type="HOGENOM" id="CLU_085376_1_1_4"/>
<dbReference type="PROSITE" id="PS50937">
    <property type="entry name" value="HTH_MERR_2"/>
    <property type="match status" value="1"/>
</dbReference>
<dbReference type="eggNOG" id="COG1917">
    <property type="taxonomic scope" value="Bacteria"/>
</dbReference>
<evidence type="ECO:0000259" key="2">
    <source>
        <dbReference type="PROSITE" id="PS50937"/>
    </source>
</evidence>
<evidence type="ECO:0000259" key="3">
    <source>
        <dbReference type="PROSITE" id="PS50943"/>
    </source>
</evidence>
<dbReference type="CDD" id="cd02209">
    <property type="entry name" value="cupin_XRE_C"/>
    <property type="match status" value="1"/>
</dbReference>
<dbReference type="RefSeq" id="WP_011464567.1">
    <property type="nucleotide sequence ID" value="NC_007908.1"/>
</dbReference>
<accession>Q21W54</accession>
<dbReference type="Gene3D" id="1.10.260.40">
    <property type="entry name" value="lambda repressor-like DNA-binding domains"/>
    <property type="match status" value="1"/>
</dbReference>
<feature type="domain" description="HTH cro/C1-type" evidence="3">
    <location>
        <begin position="98"/>
        <end position="152"/>
    </location>
</feature>
<dbReference type="SMART" id="SM00530">
    <property type="entry name" value="HTH_XRE"/>
    <property type="match status" value="1"/>
</dbReference>
<reference evidence="5" key="1">
    <citation type="submission" date="2006-02" db="EMBL/GenBank/DDBJ databases">
        <title>Complete sequence of chromosome of Rhodoferax ferrireducens DSM 15236.</title>
        <authorList>
            <person name="Copeland A."/>
            <person name="Lucas S."/>
            <person name="Lapidus A."/>
            <person name="Barry K."/>
            <person name="Detter J.C."/>
            <person name="Glavina del Rio T."/>
            <person name="Hammon N."/>
            <person name="Israni S."/>
            <person name="Pitluck S."/>
            <person name="Brettin T."/>
            <person name="Bruce D."/>
            <person name="Han C."/>
            <person name="Tapia R."/>
            <person name="Gilna P."/>
            <person name="Kiss H."/>
            <person name="Schmutz J."/>
            <person name="Larimer F."/>
            <person name="Land M."/>
            <person name="Kyrpides N."/>
            <person name="Ivanova N."/>
            <person name="Richardson P."/>
        </authorList>
    </citation>
    <scope>NUCLEOTIDE SEQUENCE [LARGE SCALE GENOMIC DNA]</scope>
    <source>
        <strain evidence="5">ATCC BAA-621 / DSM 15236 / T118</strain>
    </source>
</reference>
<dbReference type="EMBL" id="CP000267">
    <property type="protein sequence ID" value="ABD69999.1"/>
    <property type="molecule type" value="Genomic_DNA"/>
</dbReference>
<dbReference type="GO" id="GO:0005829">
    <property type="term" value="C:cytosol"/>
    <property type="evidence" value="ECO:0007669"/>
    <property type="project" value="TreeGrafter"/>
</dbReference>
<sequence>MQNIGIGDVSQVTGINVSTLRLWEQHGLISPERSASGHRIYRDSDISAIRAIHRLRKVDGLNMSAIKQTLAASAPQPSHLTSPLSEQQEKTRQLGVRFRIARQKQNLSLDQASKLSGLPISFISTFERTGQGATVTSLQRLAASYNTSVTKLTAPEGHGEKAASCVVRNNEARVAPYFTSGITVNQLAENLESLDCQKWTLQPGAGSDGAYSHEGEEFIHILQGVLTITIDGGEQISLGEGDSISFSSQSAHAWRAVGDIPTMLLWINTPKSF</sequence>
<dbReference type="InterPro" id="IPR001387">
    <property type="entry name" value="Cro/C1-type_HTH"/>
</dbReference>